<dbReference type="HOGENOM" id="CLU_2271940_0_0_7"/>
<reference evidence="1 2" key="1">
    <citation type="submission" date="2010-10" db="EMBL/GenBank/DDBJ databases">
        <authorList>
            <consortium name="The Broad Institute Genome Sequencing Platform"/>
            <person name="Ward D."/>
            <person name="Earl A."/>
            <person name="Feldgarden M."/>
            <person name="Young S.K."/>
            <person name="Gargeya S."/>
            <person name="Zeng Q."/>
            <person name="Alvarado L."/>
            <person name="Berlin A."/>
            <person name="Bochicchio J."/>
            <person name="Chapman S.B."/>
            <person name="Chen Z."/>
            <person name="Freedman E."/>
            <person name="Gellesch M."/>
            <person name="Goldberg J."/>
            <person name="Griggs A."/>
            <person name="Gujja S."/>
            <person name="Heilman E."/>
            <person name="Heiman D."/>
            <person name="Howarth C."/>
            <person name="Mehta T."/>
            <person name="Neiman D."/>
            <person name="Pearson M."/>
            <person name="Roberts A."/>
            <person name="Saif S."/>
            <person name="Shea T."/>
            <person name="Shenoy N."/>
            <person name="Sisk P."/>
            <person name="Stolte C."/>
            <person name="Sykes S."/>
            <person name="White J."/>
            <person name="Yandava C."/>
            <person name="Allen-Vercoe E."/>
            <person name="Sibley C."/>
            <person name="Ambrose C.E."/>
            <person name="Strauss J."/>
            <person name="Daigneault M."/>
            <person name="Haas B."/>
            <person name="Nusbaum C."/>
            <person name="Birren B."/>
        </authorList>
    </citation>
    <scope>NUCLEOTIDE SEQUENCE [LARGE SCALE GENOMIC DNA]</scope>
    <source>
        <strain evidence="1 2">3_1_6</strain>
    </source>
</reference>
<gene>
    <name evidence="1" type="ORF">HMPREF0179_01421</name>
</gene>
<protein>
    <recommendedName>
        <fullName evidence="3">Helix-turn-helix domain-containing protein</fullName>
    </recommendedName>
</protein>
<comment type="caution">
    <text evidence="1">The sequence shown here is derived from an EMBL/GenBank/DDBJ whole genome shotgun (WGS) entry which is preliminary data.</text>
</comment>
<dbReference type="OrthoDB" id="194758at2"/>
<accession>E5Y5F8</accession>
<reference evidence="1 2" key="2">
    <citation type="submission" date="2013-04" db="EMBL/GenBank/DDBJ databases">
        <title>The Genome Sequence of Bilophila wadsworthia 3_1_6.</title>
        <authorList>
            <consortium name="The Broad Institute Genomics Platform"/>
            <person name="Earl A."/>
            <person name="Ward D."/>
            <person name="Feldgarden M."/>
            <person name="Gevers D."/>
            <person name="Sibley C."/>
            <person name="Strauss J."/>
            <person name="Allen-Vercoe E."/>
            <person name="Walker B."/>
            <person name="Young S."/>
            <person name="Zeng Q."/>
            <person name="Gargeya S."/>
            <person name="Fitzgerald M."/>
            <person name="Haas B."/>
            <person name="Abouelleil A."/>
            <person name="Allen A.W."/>
            <person name="Alvarado L."/>
            <person name="Arachchi H.M."/>
            <person name="Berlin A.M."/>
            <person name="Chapman S.B."/>
            <person name="Gainer-Dewar J."/>
            <person name="Goldberg J."/>
            <person name="Griggs A."/>
            <person name="Gujja S."/>
            <person name="Hansen M."/>
            <person name="Howarth C."/>
            <person name="Imamovic A."/>
            <person name="Ireland A."/>
            <person name="Larimer J."/>
            <person name="McCowan C."/>
            <person name="Murphy C."/>
            <person name="Pearson M."/>
            <person name="Poon T.W."/>
            <person name="Priest M."/>
            <person name="Roberts A."/>
            <person name="Saif S."/>
            <person name="Shea T."/>
            <person name="Sisk P."/>
            <person name="Sykes S."/>
            <person name="Wortman J."/>
            <person name="Nusbaum C."/>
            <person name="Birren B."/>
        </authorList>
    </citation>
    <scope>NUCLEOTIDE SEQUENCE [LARGE SCALE GENOMIC DNA]</scope>
    <source>
        <strain evidence="1 2">3_1_6</strain>
    </source>
</reference>
<sequence length="102" mass="11518">MEIEGRTIILSTPEELLPLITQAVRTAEQGKTTDAPDLPGKKLLAPKDVEREFGIHQKTLAYWHMEGVGPVYTNFGRRVFYERAVLEEYIASGRVQTSESIK</sequence>
<evidence type="ECO:0008006" key="3">
    <source>
        <dbReference type="Google" id="ProtNLM"/>
    </source>
</evidence>
<evidence type="ECO:0000313" key="1">
    <source>
        <dbReference type="EMBL" id="EFV44925.1"/>
    </source>
</evidence>
<dbReference type="GeneID" id="78086545"/>
<dbReference type="EMBL" id="ADCP02000001">
    <property type="protein sequence ID" value="EFV44925.1"/>
    <property type="molecule type" value="Genomic_DNA"/>
</dbReference>
<dbReference type="SUPFAM" id="SSF46955">
    <property type="entry name" value="Putative DNA-binding domain"/>
    <property type="match status" value="1"/>
</dbReference>
<proteinExistence type="predicted"/>
<keyword evidence="2" id="KW-1185">Reference proteome</keyword>
<dbReference type="Proteomes" id="UP000006034">
    <property type="component" value="Unassembled WGS sequence"/>
</dbReference>
<dbReference type="RefSeq" id="WP_005026595.1">
    <property type="nucleotide sequence ID" value="NZ_KE150238.1"/>
</dbReference>
<dbReference type="InterPro" id="IPR009061">
    <property type="entry name" value="DNA-bd_dom_put_sf"/>
</dbReference>
<evidence type="ECO:0000313" key="2">
    <source>
        <dbReference type="Proteomes" id="UP000006034"/>
    </source>
</evidence>
<dbReference type="AlphaFoldDB" id="E5Y5F8"/>
<name>E5Y5F8_BILW3</name>
<organism evidence="1 2">
    <name type="scientific">Bilophila wadsworthia (strain 3_1_6)</name>
    <dbReference type="NCBI Taxonomy" id="563192"/>
    <lineage>
        <taxon>Bacteria</taxon>
        <taxon>Pseudomonadati</taxon>
        <taxon>Thermodesulfobacteriota</taxon>
        <taxon>Desulfovibrionia</taxon>
        <taxon>Desulfovibrionales</taxon>
        <taxon>Desulfovibrionaceae</taxon>
        <taxon>Bilophila</taxon>
    </lineage>
</organism>